<name>A0A9P8L5Q8_9PEZI</name>
<reference evidence="1" key="1">
    <citation type="submission" date="2021-03" db="EMBL/GenBank/DDBJ databases">
        <title>Comparative genomics and phylogenomic investigation of the class Geoglossomycetes provide insights into ecological specialization and systematics.</title>
        <authorList>
            <person name="Melie T."/>
            <person name="Pirro S."/>
            <person name="Miller A.N."/>
            <person name="Quandt A."/>
        </authorList>
    </citation>
    <scope>NUCLEOTIDE SEQUENCE</scope>
    <source>
        <strain evidence="1">CAQ_001_2017</strain>
    </source>
</reference>
<comment type="caution">
    <text evidence="1">The sequence shown here is derived from an EMBL/GenBank/DDBJ whole genome shotgun (WGS) entry which is preliminary data.</text>
</comment>
<sequence>MTLANAPDTFRRDFRAQYIAIMTLPNSQLLLWLLSSAKQPRPQSRAAIVHQRRSEASYEVESSQDSIQYTEGSLSQQTNHPAGLFSAREAEDEKLAQKPSLLQKPSSWISKVSTIAAQDSMAVQDGLTTLRHLLTQQKPRIPCHLKTGRNSRATGWPEPTVTIWTDFELAKLNESYGHILDSAISESRLPPPDPATHAITEEKYVKNLLLWNNALMQQTLQPAKTRLGLAPGTALQYRCSTADSSFYAKIPTGSSNLVVDHVIALDDVTLPHLVVGLGRPSTKWSGRKLANQLPAPGVEVRWPIRQLANLCETAETRYGYIQTDEEMVVCCFSKSSSGGWKAAIMPIPWTKYGDEVLTTDLALWWLCMLAMSDPAHRAIIAEDEMAGIGHWDGPIYWEEEQIWIRRHRYSKVEVPTAPPSPPAYEAPSPGNPAAWMAAVGLHADEAFNLEDPGVVNVNDPVPTSVNFADPNLPLNLSATEPFNIDDYIAFNATHPG</sequence>
<evidence type="ECO:0000313" key="1">
    <source>
        <dbReference type="EMBL" id="KAH0555810.1"/>
    </source>
</evidence>
<proteinExistence type="predicted"/>
<evidence type="ECO:0000313" key="2">
    <source>
        <dbReference type="Proteomes" id="UP000750711"/>
    </source>
</evidence>
<organism evidence="1 2">
    <name type="scientific">Trichoglossum hirsutum</name>
    <dbReference type="NCBI Taxonomy" id="265104"/>
    <lineage>
        <taxon>Eukaryota</taxon>
        <taxon>Fungi</taxon>
        <taxon>Dikarya</taxon>
        <taxon>Ascomycota</taxon>
        <taxon>Pezizomycotina</taxon>
        <taxon>Geoglossomycetes</taxon>
        <taxon>Geoglossales</taxon>
        <taxon>Geoglossaceae</taxon>
        <taxon>Trichoglossum</taxon>
    </lineage>
</organism>
<dbReference type="AlphaFoldDB" id="A0A9P8L5Q8"/>
<accession>A0A9P8L5Q8</accession>
<gene>
    <name evidence="1" type="ORF">GP486_006246</name>
</gene>
<keyword evidence="2" id="KW-1185">Reference proteome</keyword>
<dbReference type="Proteomes" id="UP000750711">
    <property type="component" value="Unassembled WGS sequence"/>
</dbReference>
<protein>
    <submittedName>
        <fullName evidence="1">Uncharacterized protein</fullName>
    </submittedName>
</protein>
<dbReference type="EMBL" id="JAGHQM010001346">
    <property type="protein sequence ID" value="KAH0555810.1"/>
    <property type="molecule type" value="Genomic_DNA"/>
</dbReference>